<feature type="compositionally biased region" description="Polar residues" evidence="1">
    <location>
        <begin position="130"/>
        <end position="159"/>
    </location>
</feature>
<dbReference type="EMBL" id="BQFW01000011">
    <property type="protein sequence ID" value="GJJ75786.1"/>
    <property type="molecule type" value="Genomic_DNA"/>
</dbReference>
<dbReference type="SUPFAM" id="SSF48403">
    <property type="entry name" value="Ankyrin repeat"/>
    <property type="match status" value="1"/>
</dbReference>
<dbReference type="SUPFAM" id="SSF81296">
    <property type="entry name" value="E set domains"/>
    <property type="match status" value="1"/>
</dbReference>
<dbReference type="SMART" id="SM00429">
    <property type="entry name" value="IPT"/>
    <property type="match status" value="1"/>
</dbReference>
<feature type="compositionally biased region" description="Low complexity" evidence="1">
    <location>
        <begin position="160"/>
        <end position="175"/>
    </location>
</feature>
<feature type="compositionally biased region" description="Polar residues" evidence="1">
    <location>
        <begin position="602"/>
        <end position="615"/>
    </location>
</feature>
<feature type="compositionally biased region" description="Basic and acidic residues" evidence="1">
    <location>
        <begin position="1251"/>
        <end position="1261"/>
    </location>
</feature>
<dbReference type="InterPro" id="IPR014756">
    <property type="entry name" value="Ig_E-set"/>
</dbReference>
<reference evidence="3" key="2">
    <citation type="journal article" date="2022" name="Microbiol. Resour. Announc.">
        <title>Whole-Genome Sequence of Entomortierella parvispora E1425, a Mucoromycotan Fungus Associated with Burkholderiaceae-Related Endosymbiotic Bacteria.</title>
        <authorList>
            <person name="Herlambang A."/>
            <person name="Guo Y."/>
            <person name="Takashima Y."/>
            <person name="Narisawa K."/>
            <person name="Ohta H."/>
            <person name="Nishizawa T."/>
        </authorList>
    </citation>
    <scope>NUCLEOTIDE SEQUENCE</scope>
    <source>
        <strain evidence="3">E1425</strain>
    </source>
</reference>
<evidence type="ECO:0000256" key="1">
    <source>
        <dbReference type="SAM" id="MobiDB-lite"/>
    </source>
</evidence>
<dbReference type="Pfam" id="PF12796">
    <property type="entry name" value="Ank_2"/>
    <property type="match status" value="1"/>
</dbReference>
<dbReference type="Proteomes" id="UP000827284">
    <property type="component" value="Unassembled WGS sequence"/>
</dbReference>
<feature type="region of interest" description="Disordered" evidence="1">
    <location>
        <begin position="598"/>
        <end position="621"/>
    </location>
</feature>
<feature type="compositionally biased region" description="Low complexity" evidence="1">
    <location>
        <begin position="816"/>
        <end position="826"/>
    </location>
</feature>
<dbReference type="InterPro" id="IPR036770">
    <property type="entry name" value="Ankyrin_rpt-contain_sf"/>
</dbReference>
<protein>
    <recommendedName>
        <fullName evidence="2">IPT/TIG domain-containing protein</fullName>
    </recommendedName>
</protein>
<dbReference type="InterPro" id="IPR002909">
    <property type="entry name" value="IPT_dom"/>
</dbReference>
<feature type="compositionally biased region" description="Basic and acidic residues" evidence="1">
    <location>
        <begin position="302"/>
        <end position="311"/>
    </location>
</feature>
<gene>
    <name evidence="3" type="ORF">EMPS_08144</name>
</gene>
<organism evidence="3 4">
    <name type="scientific">Entomortierella parvispora</name>
    <dbReference type="NCBI Taxonomy" id="205924"/>
    <lineage>
        <taxon>Eukaryota</taxon>
        <taxon>Fungi</taxon>
        <taxon>Fungi incertae sedis</taxon>
        <taxon>Mucoromycota</taxon>
        <taxon>Mortierellomycotina</taxon>
        <taxon>Mortierellomycetes</taxon>
        <taxon>Mortierellales</taxon>
        <taxon>Mortierellaceae</taxon>
        <taxon>Entomortierella</taxon>
    </lineage>
</organism>
<evidence type="ECO:0000313" key="4">
    <source>
        <dbReference type="Proteomes" id="UP000827284"/>
    </source>
</evidence>
<feature type="compositionally biased region" description="Low complexity" evidence="1">
    <location>
        <begin position="36"/>
        <end position="74"/>
    </location>
</feature>
<feature type="region of interest" description="Disordered" evidence="1">
    <location>
        <begin position="553"/>
        <end position="574"/>
    </location>
</feature>
<feature type="region of interest" description="Disordered" evidence="1">
    <location>
        <begin position="816"/>
        <end position="846"/>
    </location>
</feature>
<feature type="compositionally biased region" description="Low complexity" evidence="1">
    <location>
        <begin position="322"/>
        <end position="336"/>
    </location>
</feature>
<evidence type="ECO:0000259" key="2">
    <source>
        <dbReference type="SMART" id="SM00429"/>
    </source>
</evidence>
<feature type="region of interest" description="Disordered" evidence="1">
    <location>
        <begin position="129"/>
        <end position="175"/>
    </location>
</feature>
<dbReference type="CDD" id="cd00102">
    <property type="entry name" value="IPT"/>
    <property type="match status" value="1"/>
</dbReference>
<proteinExistence type="predicted"/>
<evidence type="ECO:0000313" key="3">
    <source>
        <dbReference type="EMBL" id="GJJ75786.1"/>
    </source>
</evidence>
<feature type="region of interest" description="Disordered" evidence="1">
    <location>
        <begin position="1371"/>
        <end position="1393"/>
    </location>
</feature>
<reference evidence="3" key="1">
    <citation type="submission" date="2021-11" db="EMBL/GenBank/DDBJ databases">
        <authorList>
            <person name="Herlambang A."/>
            <person name="Guo Y."/>
            <person name="Takashima Y."/>
            <person name="Nishizawa T."/>
        </authorList>
    </citation>
    <scope>NUCLEOTIDE SEQUENCE</scope>
    <source>
        <strain evidence="3">E1425</strain>
    </source>
</reference>
<name>A0A9P3HFU3_9FUNG</name>
<sequence length="1441" mass="157134">MFPQKQGQPSFMASSSSPSASLPTFSPAVTLPAGESSLHLLQHQQQQEHYSPQQLQLQQPQLSAPPSFPSSHSPYQEPLAVSLEDQRSQQLERQRFLLQQQQHQAQIQLQNLQLRQRKALIEEQTRQLAEKQQQLPRRASSSTLSPQTRTQVVSTTAPATSESFSGHSPSSPASSLSVATLSQALSSVPSLATPQANPSFIHPFLNAGHRPSPPNLLSPSLATTASMDIMALAPFPLHQHHGFTSNSSMMQQPLQQLTAQSLHDQQQSVHQLQQQQQCRWQTHGASSASSNYPLYHPLRYDSEQQGREHQQDSNSHVHGRPSRGISNRGSSSNSNGHSKEEHPGLLGYTINARIIQKKDQMEELSPEGTLVPAPAVAEVRTGQQFLIKLQLSRPATSASSSSFSRYPTMRVDRREAINTAGQPRAKAEPLTLQIIVRLAKTGLVRKGACAKCCHKYGPSSPIIVLLDPLSPSSTDPSSFAHVDSTTGSVTILAKVICSSTDHGERGNKDRYLFEFKLKRTNLGRNSSPRSGVDDERDTIASCVTAPIMCSGHHKAKRAYPNQRPTKVTKDGPSAKIKTIKHQRSLPIVDSAFRSHGNFPDLLTSQPPSTLSATVRPSSSMSSYSNFPSPLSYMQDNLATSSMTSNFGDEPSSDLDQANVGTRSRQQSLMSLQETMSSTSLSHQFQSQPPRIFEVRPDQGPIRKLTDVVLRGLFFQEGMVPYFGCFPAEDIVVETSSLILCKAPQSPLPGTVPITLCDQTGASFADLAQFTYTDDSETELLILQLQLRMAHRALEYLHTQVTGQKENANEILRDIPGLSTTTRTGGSSHRGGGGGNMMTEDRSMEEEEDIEPKILTRDEVEQGILKTLDQLPGAVDLSMQLENQGNMLHLSIVLGFHQLAMRLIEDGCDLEALDAWAMTPLMYAVIKGRESIVKALVVAGATSSGARTPTEFYACLPRVIEPTRAVVGYLSIACTRHSTVSRTMISSTIRGKPDTIKVENDSGSFTSSDEDSDMAELADIEVTDRAMTMDTVVKKEEHDEATAMAKIADAIRGVYINHDMPPLDLQDLPPMHTVAEDGSMIINRKVLKGDEIPRGVVPSEEYGPVTTSNVESGYYSKVMSEVQDRLSHSNQEDLPSEGVAMTVQFKKGPTMGLPATPSATRLATPESLYRTGESFEIEIRLATVEAPTGLTVPPTTLVPFPKEFVGIRFAHEMVKRVHGKPVSILNERTYELRMSVELGKPRGTTSTSTAQAKEDMDSDNHSSEQPSHSHPGDGVSLPGVCLVCSKALQQAKRPLGESAAVNNTAVVPILHFYVPTASAFALPTDADSTMGTDLGSSVVELRNGQLEVKAKVSCSSLHHLIRRDKARITTELQLQQQPQTPPPSSSSTASLSTSLSEKSKAELKDLDPGFVFTFELIHPVSNAVVAKAVVGPIFFQSYSLKR</sequence>
<feature type="compositionally biased region" description="Low complexity" evidence="1">
    <location>
        <begin position="1384"/>
        <end position="1393"/>
    </location>
</feature>
<feature type="region of interest" description="Disordered" evidence="1">
    <location>
        <begin position="302"/>
        <end position="345"/>
    </location>
</feature>
<comment type="caution">
    <text evidence="3">The sequence shown here is derived from an EMBL/GenBank/DDBJ whole genome shotgun (WGS) entry which is preliminary data.</text>
</comment>
<feature type="region of interest" description="Disordered" evidence="1">
    <location>
        <begin position="1235"/>
        <end position="1272"/>
    </location>
</feature>
<accession>A0A9P3HFU3</accession>
<dbReference type="Gene3D" id="2.60.40.10">
    <property type="entry name" value="Immunoglobulins"/>
    <property type="match status" value="1"/>
</dbReference>
<dbReference type="InterPro" id="IPR013783">
    <property type="entry name" value="Ig-like_fold"/>
</dbReference>
<feature type="region of interest" description="Disordered" evidence="1">
    <location>
        <begin position="641"/>
        <end position="660"/>
    </location>
</feature>
<feature type="region of interest" description="Disordered" evidence="1">
    <location>
        <begin position="1"/>
        <end position="87"/>
    </location>
</feature>
<dbReference type="OrthoDB" id="366390at2759"/>
<dbReference type="Gene3D" id="1.25.40.20">
    <property type="entry name" value="Ankyrin repeat-containing domain"/>
    <property type="match status" value="1"/>
</dbReference>
<keyword evidence="4" id="KW-1185">Reference proteome</keyword>
<feature type="compositionally biased region" description="Low complexity" evidence="1">
    <location>
        <begin position="9"/>
        <end position="28"/>
    </location>
</feature>
<feature type="domain" description="IPT/TIG" evidence="2">
    <location>
        <begin position="688"/>
        <end position="772"/>
    </location>
</feature>
<dbReference type="InterPro" id="IPR002110">
    <property type="entry name" value="Ankyrin_rpt"/>
</dbReference>